<dbReference type="InterPro" id="IPR011006">
    <property type="entry name" value="CheY-like_superfamily"/>
</dbReference>
<evidence type="ECO:0000256" key="8">
    <source>
        <dbReference type="PROSITE-ProRule" id="PRU00169"/>
    </source>
</evidence>
<dbReference type="SMART" id="SM00448">
    <property type="entry name" value="REC"/>
    <property type="match status" value="1"/>
</dbReference>
<dbReference type="PROSITE" id="PS50110">
    <property type="entry name" value="RESPONSE_REGULATORY"/>
    <property type="match status" value="1"/>
</dbReference>
<name>A0A9E7RRY5_METWO</name>
<keyword evidence="7" id="KW-0067">ATP-binding</keyword>
<proteinExistence type="predicted"/>
<dbReference type="GO" id="GO:0004673">
    <property type="term" value="F:protein histidine kinase activity"/>
    <property type="evidence" value="ECO:0007669"/>
    <property type="project" value="UniProtKB-EC"/>
</dbReference>
<dbReference type="InterPro" id="IPR036890">
    <property type="entry name" value="HATPase_C_sf"/>
</dbReference>
<dbReference type="InterPro" id="IPR001789">
    <property type="entry name" value="Sig_transdc_resp-reg_receiver"/>
</dbReference>
<dbReference type="PANTHER" id="PTHR41523">
    <property type="entry name" value="TWO-COMPONENT SYSTEM SENSOR PROTEIN"/>
    <property type="match status" value="1"/>
</dbReference>
<dbReference type="GeneID" id="75106893"/>
<gene>
    <name evidence="11" type="ORF">N5910_06535</name>
</gene>
<dbReference type="PANTHER" id="PTHR41523:SF8">
    <property type="entry name" value="ETHYLENE RESPONSE SENSOR PROTEIN"/>
    <property type="match status" value="1"/>
</dbReference>
<evidence type="ECO:0000256" key="1">
    <source>
        <dbReference type="ARBA" id="ARBA00000085"/>
    </source>
</evidence>
<reference evidence="11" key="1">
    <citation type="submission" date="2022-09" db="EMBL/GenBank/DDBJ databases">
        <title>Characterization of three MwoI isoschizomers from sequenced genome and metagenomes.</title>
        <authorList>
            <person name="Fomenkov A."/>
            <person name="Xu S.Y."/>
            <person name="Roberts R.J."/>
        </authorList>
    </citation>
    <scope>NUCLEOTIDE SEQUENCE</scope>
    <source>
        <strain evidence="11">DSM 2970</strain>
    </source>
</reference>
<dbReference type="Pfam" id="PF02518">
    <property type="entry name" value="HATPase_c"/>
    <property type="match status" value="1"/>
</dbReference>
<dbReference type="Gene3D" id="3.30.565.10">
    <property type="entry name" value="Histidine kinase-like ATPase, C-terminal domain"/>
    <property type="match status" value="1"/>
</dbReference>
<dbReference type="SUPFAM" id="SSF55874">
    <property type="entry name" value="ATPase domain of HSP90 chaperone/DNA topoisomerase II/histidine kinase"/>
    <property type="match status" value="1"/>
</dbReference>
<dbReference type="InterPro" id="IPR005467">
    <property type="entry name" value="His_kinase_dom"/>
</dbReference>
<keyword evidence="3 8" id="KW-0597">Phosphoprotein</keyword>
<evidence type="ECO:0000256" key="3">
    <source>
        <dbReference type="ARBA" id="ARBA00022553"/>
    </source>
</evidence>
<dbReference type="KEGG" id="mwo:MWSIV6_1274"/>
<feature type="domain" description="Response regulatory" evidence="10">
    <location>
        <begin position="4"/>
        <end position="119"/>
    </location>
</feature>
<dbReference type="AlphaFoldDB" id="A0A9E7RRY5"/>
<evidence type="ECO:0000259" key="10">
    <source>
        <dbReference type="PROSITE" id="PS50110"/>
    </source>
</evidence>
<dbReference type="Gene3D" id="3.30.450.20">
    <property type="entry name" value="PAS domain"/>
    <property type="match status" value="1"/>
</dbReference>
<keyword evidence="6" id="KW-0418">Kinase</keyword>
<evidence type="ECO:0000259" key="9">
    <source>
        <dbReference type="PROSITE" id="PS50109"/>
    </source>
</evidence>
<dbReference type="InterPro" id="IPR011495">
    <property type="entry name" value="Sig_transdc_His_kin_sub2_dim/P"/>
</dbReference>
<dbReference type="RefSeq" id="WP_261599443.1">
    <property type="nucleotide sequence ID" value="NZ_CP104550.1"/>
</dbReference>
<dbReference type="GO" id="GO:0005524">
    <property type="term" value="F:ATP binding"/>
    <property type="evidence" value="ECO:0007669"/>
    <property type="project" value="UniProtKB-KW"/>
</dbReference>
<keyword evidence="5" id="KW-0547">Nucleotide-binding</keyword>
<dbReference type="CDD" id="cd17534">
    <property type="entry name" value="REC_DC-like"/>
    <property type="match status" value="1"/>
</dbReference>
<keyword evidence="4" id="KW-0808">Transferase</keyword>
<dbReference type="SUPFAM" id="SSF52172">
    <property type="entry name" value="CheY-like"/>
    <property type="match status" value="1"/>
</dbReference>
<evidence type="ECO:0000256" key="6">
    <source>
        <dbReference type="ARBA" id="ARBA00022777"/>
    </source>
</evidence>
<feature type="domain" description="Histidine kinase" evidence="9">
    <location>
        <begin position="257"/>
        <end position="346"/>
    </location>
</feature>
<organism evidence="11">
    <name type="scientific">Methanothermobacter wolfeii</name>
    <name type="common">Methanobacterium wolfei</name>
    <dbReference type="NCBI Taxonomy" id="145261"/>
    <lineage>
        <taxon>Archaea</taxon>
        <taxon>Methanobacteriati</taxon>
        <taxon>Methanobacteriota</taxon>
        <taxon>Methanomada group</taxon>
        <taxon>Methanobacteria</taxon>
        <taxon>Methanobacteriales</taxon>
        <taxon>Methanobacteriaceae</taxon>
        <taxon>Methanothermobacter</taxon>
    </lineage>
</organism>
<dbReference type="Gene3D" id="3.40.50.2300">
    <property type="match status" value="1"/>
</dbReference>
<dbReference type="Pfam" id="PF00072">
    <property type="entry name" value="Response_reg"/>
    <property type="match status" value="1"/>
</dbReference>
<evidence type="ECO:0000256" key="7">
    <source>
        <dbReference type="ARBA" id="ARBA00022840"/>
    </source>
</evidence>
<sequence>MKKRVVIVEDEELVAQDIKAILEDYGYEVPAIFHSAEDLIDNLERIKPDSVIMDIMLEGSMDGIEAAGIIRKKHDVPVIYLTAYSGDEIVKRAMETEPYSYILKPFHERDIRVNLEMALYKHEAKKNRLRLIQQRTINEYLKKSIAEKEQLLRELHHRVKNNLQLIISLLSLQIRYIGDPLMEEFFIDYLNQLRSISMIHERAYPSGGSYIIDFIDYVRSLSMQLLESHGRTSDVKIRIHGDHVELNMDTAVPMGLVISELISNSLKHAFTDGGGEISIELEKLDGRYRLIFADNGPGLPENVKFPDGGSFGFRMIDNLSKQLGGHLEIRRPPRGTIFIFEFSEQVYSERIDT</sequence>
<dbReference type="Proteomes" id="UP001065373">
    <property type="component" value="Chromosome"/>
</dbReference>
<protein>
    <recommendedName>
        <fullName evidence="2">histidine kinase</fullName>
        <ecNumber evidence="2">2.7.13.3</ecNumber>
    </recommendedName>
</protein>
<evidence type="ECO:0000313" key="11">
    <source>
        <dbReference type="EMBL" id="UXH31196.1"/>
    </source>
</evidence>
<dbReference type="SMART" id="SM00387">
    <property type="entry name" value="HATPase_c"/>
    <property type="match status" value="1"/>
</dbReference>
<accession>A0A9E7RRY5</accession>
<comment type="catalytic activity">
    <reaction evidence="1">
        <text>ATP + protein L-histidine = ADP + protein N-phospho-L-histidine.</text>
        <dbReference type="EC" id="2.7.13.3"/>
    </reaction>
</comment>
<dbReference type="Pfam" id="PF07568">
    <property type="entry name" value="HisKA_2"/>
    <property type="match status" value="1"/>
</dbReference>
<evidence type="ECO:0000256" key="2">
    <source>
        <dbReference type="ARBA" id="ARBA00012438"/>
    </source>
</evidence>
<evidence type="ECO:0000256" key="5">
    <source>
        <dbReference type="ARBA" id="ARBA00022741"/>
    </source>
</evidence>
<dbReference type="GO" id="GO:0000160">
    <property type="term" value="P:phosphorelay signal transduction system"/>
    <property type="evidence" value="ECO:0007669"/>
    <property type="project" value="InterPro"/>
</dbReference>
<evidence type="ECO:0000256" key="4">
    <source>
        <dbReference type="ARBA" id="ARBA00022679"/>
    </source>
</evidence>
<feature type="modified residue" description="4-aspartylphosphate" evidence="8">
    <location>
        <position position="54"/>
    </location>
</feature>
<dbReference type="InterPro" id="IPR003594">
    <property type="entry name" value="HATPase_dom"/>
</dbReference>
<dbReference type="EMBL" id="CP104550">
    <property type="protein sequence ID" value="UXH31196.1"/>
    <property type="molecule type" value="Genomic_DNA"/>
</dbReference>
<dbReference type="EC" id="2.7.13.3" evidence="2"/>
<dbReference type="PROSITE" id="PS50109">
    <property type="entry name" value="HIS_KIN"/>
    <property type="match status" value="1"/>
</dbReference>